<accession>A0A6A3PFQ3</accession>
<name>A0A6A3PFQ3_9STRA</name>
<sequence>MSDYVLKRVRRQWELFVVYKSNTTREKMEDCK</sequence>
<dbReference type="AlphaFoldDB" id="A0A6A3PFQ3"/>
<reference evidence="1 2" key="1">
    <citation type="submission" date="2018-08" db="EMBL/GenBank/DDBJ databases">
        <title>Genomic investigation of the strawberry pathogen Phytophthora fragariae indicates pathogenicity is determined by transcriptional variation in three key races.</title>
        <authorList>
            <person name="Adams T.M."/>
            <person name="Armitage A.D."/>
            <person name="Sobczyk M.K."/>
            <person name="Bates H.J."/>
            <person name="Dunwell J.M."/>
            <person name="Nellist C.F."/>
            <person name="Harrison R.J."/>
        </authorList>
    </citation>
    <scope>NUCLEOTIDE SEQUENCE [LARGE SCALE GENOMIC DNA]</scope>
    <source>
        <strain evidence="1 2">NOV-71</strain>
    </source>
</reference>
<protein>
    <submittedName>
        <fullName evidence="1">Uncharacterized protein</fullName>
    </submittedName>
</protein>
<dbReference type="EMBL" id="QXFZ01010390">
    <property type="protein sequence ID" value="KAE9053901.1"/>
    <property type="molecule type" value="Genomic_DNA"/>
</dbReference>
<dbReference type="Proteomes" id="UP000441208">
    <property type="component" value="Unassembled WGS sequence"/>
</dbReference>
<organism evidence="1 2">
    <name type="scientific">Phytophthora fragariae</name>
    <dbReference type="NCBI Taxonomy" id="53985"/>
    <lineage>
        <taxon>Eukaryota</taxon>
        <taxon>Sar</taxon>
        <taxon>Stramenopiles</taxon>
        <taxon>Oomycota</taxon>
        <taxon>Peronosporomycetes</taxon>
        <taxon>Peronosporales</taxon>
        <taxon>Peronosporaceae</taxon>
        <taxon>Phytophthora</taxon>
    </lineage>
</organism>
<evidence type="ECO:0000313" key="2">
    <source>
        <dbReference type="Proteomes" id="UP000441208"/>
    </source>
</evidence>
<proteinExistence type="predicted"/>
<gene>
    <name evidence="1" type="ORF">PF007_g32812</name>
</gene>
<evidence type="ECO:0000313" key="1">
    <source>
        <dbReference type="EMBL" id="KAE9053901.1"/>
    </source>
</evidence>
<comment type="caution">
    <text evidence="1">The sequence shown here is derived from an EMBL/GenBank/DDBJ whole genome shotgun (WGS) entry which is preliminary data.</text>
</comment>